<feature type="chain" id="PRO_5045636555" description="Peptidase domain protein" evidence="1">
    <location>
        <begin position="27"/>
        <end position="526"/>
    </location>
</feature>
<evidence type="ECO:0000313" key="3">
    <source>
        <dbReference type="Proteomes" id="UP000645517"/>
    </source>
</evidence>
<dbReference type="Pfam" id="PF17957">
    <property type="entry name" value="Big_7"/>
    <property type="match status" value="4"/>
</dbReference>
<sequence length="526" mass="54355">MKKLWAIPLFTLTGLLAACSPTPTPAVDQRPTISLDASPATVTAAGNITLTATVSDDKGVKMVRFYQGSTLLCEDTTAAYTCTAPVTVSNNGEVTYRAVVTDSTNQTAEATDTVTVNIPVADTTAPLLATVDVLRNSATSYTVNATATDNVAVTKIEFYLDGTLLVSDPAAPYTTNMTFTAAQNGTHTLLAKAYDAAGNTSTASQTFAVSIDNVSPAVTVQAAPLALSEPGSVTISANAIDDQAVTKVEFYDNGTLVATDTTAPYAATVNYTGAANGTHTLTARAYDAQGNTAEASVSVTVNVDVTAPVVTGTATPALLTMPGTVNFAATASDDRAVSKVEFYDNGVLFATDTTAPYEASKAYAFADNGAHSITFKAYDAQNNVGQASSSVNVAITDANEPNSSPATATPLTVGTAINGTIAGTGRDYDYFKFDAIAGAQLRLTVKSVSVDPTSTLDPYVVILMPDGVTVLEKDDDSGTGLESDILFNAPVSGTYTVVLTSYTIQETPTATDNLATNTYQILLSNR</sequence>
<dbReference type="Gene3D" id="2.60.40.10">
    <property type="entry name" value="Immunoglobulins"/>
    <property type="match status" value="4"/>
</dbReference>
<keyword evidence="1" id="KW-0732">Signal</keyword>
<dbReference type="SUPFAM" id="SSF81296">
    <property type="entry name" value="E set domains"/>
    <property type="match status" value="1"/>
</dbReference>
<dbReference type="SUPFAM" id="SSF49299">
    <property type="entry name" value="PKD domain"/>
    <property type="match status" value="1"/>
</dbReference>
<protein>
    <recommendedName>
        <fullName evidence="4">Peptidase domain protein</fullName>
    </recommendedName>
</protein>
<organism evidence="2 3">
    <name type="scientific">Deinococcus daejeonensis</name>
    <dbReference type="NCBI Taxonomy" id="1007098"/>
    <lineage>
        <taxon>Bacteria</taxon>
        <taxon>Thermotogati</taxon>
        <taxon>Deinococcota</taxon>
        <taxon>Deinococci</taxon>
        <taxon>Deinococcales</taxon>
        <taxon>Deinococcaceae</taxon>
        <taxon>Deinococcus</taxon>
    </lineage>
</organism>
<evidence type="ECO:0000313" key="2">
    <source>
        <dbReference type="EMBL" id="GGN34888.1"/>
    </source>
</evidence>
<dbReference type="Proteomes" id="UP000645517">
    <property type="component" value="Unassembled WGS sequence"/>
</dbReference>
<dbReference type="EMBL" id="BMOR01000004">
    <property type="protein sequence ID" value="GGN34888.1"/>
    <property type="molecule type" value="Genomic_DNA"/>
</dbReference>
<dbReference type="Gene3D" id="2.60.120.380">
    <property type="match status" value="1"/>
</dbReference>
<accession>A0ABQ2J1T4</accession>
<keyword evidence="3" id="KW-1185">Reference proteome</keyword>
<proteinExistence type="predicted"/>
<dbReference type="SUPFAM" id="SSF89260">
    <property type="entry name" value="Collagen-binding domain"/>
    <property type="match status" value="1"/>
</dbReference>
<dbReference type="InterPro" id="IPR035986">
    <property type="entry name" value="PKD_dom_sf"/>
</dbReference>
<gene>
    <name evidence="2" type="ORF">GCM10010842_14110</name>
</gene>
<dbReference type="InterPro" id="IPR013783">
    <property type="entry name" value="Ig-like_fold"/>
</dbReference>
<evidence type="ECO:0000256" key="1">
    <source>
        <dbReference type="SAM" id="SignalP"/>
    </source>
</evidence>
<dbReference type="PROSITE" id="PS51257">
    <property type="entry name" value="PROKAR_LIPOPROTEIN"/>
    <property type="match status" value="1"/>
</dbReference>
<feature type="signal peptide" evidence="1">
    <location>
        <begin position="1"/>
        <end position="26"/>
    </location>
</feature>
<dbReference type="RefSeq" id="WP_189055400.1">
    <property type="nucleotide sequence ID" value="NZ_BMOR01000004.1"/>
</dbReference>
<name>A0ABQ2J1T4_9DEIO</name>
<comment type="caution">
    <text evidence="2">The sequence shown here is derived from an EMBL/GenBank/DDBJ whole genome shotgun (WGS) entry which is preliminary data.</text>
</comment>
<evidence type="ECO:0008006" key="4">
    <source>
        <dbReference type="Google" id="ProtNLM"/>
    </source>
</evidence>
<dbReference type="InterPro" id="IPR014756">
    <property type="entry name" value="Ig_E-set"/>
</dbReference>
<reference evidence="3" key="1">
    <citation type="journal article" date="2019" name="Int. J. Syst. Evol. Microbiol.">
        <title>The Global Catalogue of Microorganisms (GCM) 10K type strain sequencing project: providing services to taxonomists for standard genome sequencing and annotation.</title>
        <authorList>
            <consortium name="The Broad Institute Genomics Platform"/>
            <consortium name="The Broad Institute Genome Sequencing Center for Infectious Disease"/>
            <person name="Wu L."/>
            <person name="Ma J."/>
        </authorList>
    </citation>
    <scope>NUCLEOTIDE SEQUENCE [LARGE SCALE GENOMIC DNA]</scope>
    <source>
        <strain evidence="3">JCM 16918</strain>
    </source>
</reference>